<dbReference type="RefSeq" id="WP_086487088.1">
    <property type="nucleotide sequence ID" value="NZ_MSLT01000006.1"/>
</dbReference>
<dbReference type="EMBL" id="MSLT01000006">
    <property type="protein sequence ID" value="OUD15492.1"/>
    <property type="molecule type" value="Genomic_DNA"/>
</dbReference>
<keyword evidence="2" id="KW-0812">Transmembrane</keyword>
<evidence type="ECO:0000256" key="2">
    <source>
        <dbReference type="SAM" id="Phobius"/>
    </source>
</evidence>
<evidence type="ECO:0000313" key="4">
    <source>
        <dbReference type="Proteomes" id="UP000194798"/>
    </source>
</evidence>
<dbReference type="OrthoDB" id="7107949at2"/>
<dbReference type="Proteomes" id="UP000194798">
    <property type="component" value="Unassembled WGS sequence"/>
</dbReference>
<comment type="caution">
    <text evidence="3">The sequence shown here is derived from an EMBL/GenBank/DDBJ whole genome shotgun (WGS) entry which is preliminary data.</text>
</comment>
<proteinExistence type="predicted"/>
<evidence type="ECO:0000256" key="1">
    <source>
        <dbReference type="SAM" id="MobiDB-lite"/>
    </source>
</evidence>
<accession>A0A251XAP0</accession>
<feature type="transmembrane region" description="Helical" evidence="2">
    <location>
        <begin position="38"/>
        <end position="61"/>
    </location>
</feature>
<feature type="compositionally biased region" description="Basic and acidic residues" evidence="1">
    <location>
        <begin position="294"/>
        <end position="309"/>
    </location>
</feature>
<organism evidence="3 4">
    <name type="scientific">Thioflexithrix psekupsensis</name>
    <dbReference type="NCBI Taxonomy" id="1570016"/>
    <lineage>
        <taxon>Bacteria</taxon>
        <taxon>Pseudomonadati</taxon>
        <taxon>Pseudomonadota</taxon>
        <taxon>Gammaproteobacteria</taxon>
        <taxon>Thiotrichales</taxon>
        <taxon>Thioflexithrix</taxon>
    </lineage>
</organism>
<keyword evidence="2" id="KW-0472">Membrane</keyword>
<feature type="region of interest" description="Disordered" evidence="1">
    <location>
        <begin position="257"/>
        <end position="309"/>
    </location>
</feature>
<keyword evidence="2" id="KW-1133">Transmembrane helix</keyword>
<feature type="compositionally biased region" description="Low complexity" evidence="1">
    <location>
        <begin position="261"/>
        <end position="273"/>
    </location>
</feature>
<feature type="compositionally biased region" description="Basic and acidic residues" evidence="1">
    <location>
        <begin position="1"/>
        <end position="12"/>
    </location>
</feature>
<reference evidence="3 4" key="1">
    <citation type="submission" date="2016-12" db="EMBL/GenBank/DDBJ databases">
        <title>Thioflexothrix psekupsii D3 genome sequencing and assembly.</title>
        <authorList>
            <person name="Fomenkov A."/>
            <person name="Vincze T."/>
            <person name="Grabovich M."/>
            <person name="Anton B.P."/>
            <person name="Dubinina G."/>
            <person name="Orlova M."/>
            <person name="Belousova E."/>
            <person name="Roberts R.J."/>
        </authorList>
    </citation>
    <scope>NUCLEOTIDE SEQUENCE [LARGE SCALE GENOMIC DNA]</scope>
    <source>
        <strain evidence="3">D3</strain>
    </source>
</reference>
<sequence>MNASDSDSKENHLTSQVAPTKSVSPDAVMNWLKTTQGVITSIIAVLVVLPSLINATMDIYISLFNIPRTISEQYNQELFKKHFQALPIHTGSSVIKTKDGAELAIKLSVYENGDIYVEYGNYSQWFPFKPSDRNVQLMDRLIPTALAAQSVRASPCEDAEASTSKSSDFFAPMHYYIQTDSPLTGRTFQRERLYDDGCQELITIDINSGKIVERHFKRIELSEAQKTLMEERAIHLFAPQVIDIQKIQRSLFDFSPMTVTESPSHSPELSISESDSDSEAGIQPESGSQSDTENDVKPSDSLEPNAERN</sequence>
<gene>
    <name evidence="3" type="ORF">TPSD3_02935</name>
</gene>
<protein>
    <submittedName>
        <fullName evidence="3">Uncharacterized protein</fullName>
    </submittedName>
</protein>
<feature type="region of interest" description="Disordered" evidence="1">
    <location>
        <begin position="1"/>
        <end position="20"/>
    </location>
</feature>
<dbReference type="AlphaFoldDB" id="A0A251XAP0"/>
<keyword evidence="4" id="KW-1185">Reference proteome</keyword>
<name>A0A251XAP0_9GAMM</name>
<evidence type="ECO:0000313" key="3">
    <source>
        <dbReference type="EMBL" id="OUD15492.1"/>
    </source>
</evidence>